<dbReference type="PANTHER" id="PTHR12147:SF26">
    <property type="entry name" value="PEPTIDASE M28 DOMAIN-CONTAINING PROTEIN"/>
    <property type="match status" value="1"/>
</dbReference>
<evidence type="ECO:0000256" key="8">
    <source>
        <dbReference type="SAM" id="MobiDB-lite"/>
    </source>
</evidence>
<reference evidence="12 13" key="1">
    <citation type="submission" date="2020-06" db="EMBL/GenBank/DDBJ databases">
        <title>Taxonomy, biology and ecology of Rhodococcus bacteria occurring in California pistachio and other woody hosts as revealed by genome sequence analyses.</title>
        <authorList>
            <person name="Gai Y."/>
            <person name="Riely B."/>
        </authorList>
    </citation>
    <scope>NUCLEOTIDE SEQUENCE [LARGE SCALE GENOMIC DNA]</scope>
    <source>
        <strain evidence="12 13">BP-281</strain>
    </source>
</reference>
<feature type="chain" id="PRO_5046072577" evidence="9">
    <location>
        <begin position="27"/>
        <end position="510"/>
    </location>
</feature>
<dbReference type="InterPro" id="IPR003137">
    <property type="entry name" value="PA_domain"/>
</dbReference>
<evidence type="ECO:0000313" key="12">
    <source>
        <dbReference type="EMBL" id="MBY6367469.1"/>
    </source>
</evidence>
<keyword evidence="3" id="KW-0645">Protease</keyword>
<dbReference type="SUPFAM" id="SSF52025">
    <property type="entry name" value="PA domain"/>
    <property type="match status" value="1"/>
</dbReference>
<dbReference type="PANTHER" id="PTHR12147">
    <property type="entry name" value="METALLOPEPTIDASE M28 FAMILY MEMBER"/>
    <property type="match status" value="1"/>
</dbReference>
<dbReference type="InterPro" id="IPR046450">
    <property type="entry name" value="PA_dom_sf"/>
</dbReference>
<evidence type="ECO:0000256" key="5">
    <source>
        <dbReference type="ARBA" id="ARBA00022729"/>
    </source>
</evidence>
<evidence type="ECO:0000256" key="3">
    <source>
        <dbReference type="ARBA" id="ARBA00022670"/>
    </source>
</evidence>
<gene>
    <name evidence="12" type="ORF">HQ603_11945</name>
</gene>
<keyword evidence="4" id="KW-0479">Metal-binding</keyword>
<evidence type="ECO:0000256" key="4">
    <source>
        <dbReference type="ARBA" id="ARBA00022723"/>
    </source>
</evidence>
<proteinExistence type="inferred from homology"/>
<evidence type="ECO:0000256" key="9">
    <source>
        <dbReference type="SAM" id="SignalP"/>
    </source>
</evidence>
<keyword evidence="7" id="KW-0862">Zinc</keyword>
<evidence type="ECO:0000259" key="11">
    <source>
        <dbReference type="Pfam" id="PF04389"/>
    </source>
</evidence>
<dbReference type="InterPro" id="IPR041756">
    <property type="entry name" value="M28_SGAP-like"/>
</dbReference>
<keyword evidence="2" id="KW-0031">Aminopeptidase</keyword>
<dbReference type="RefSeq" id="WP_222684756.1">
    <property type="nucleotide sequence ID" value="NZ_JABUBT010000006.1"/>
</dbReference>
<feature type="signal peptide" evidence="9">
    <location>
        <begin position="1"/>
        <end position="26"/>
    </location>
</feature>
<evidence type="ECO:0000259" key="10">
    <source>
        <dbReference type="Pfam" id="PF02225"/>
    </source>
</evidence>
<evidence type="ECO:0000313" key="13">
    <source>
        <dbReference type="Proteomes" id="UP000825228"/>
    </source>
</evidence>
<feature type="domain" description="PA" evidence="10">
    <location>
        <begin position="156"/>
        <end position="246"/>
    </location>
</feature>
<dbReference type="InterPro" id="IPR007484">
    <property type="entry name" value="Peptidase_M28"/>
</dbReference>
<name>A0ABS7P4X2_9NOCA</name>
<dbReference type="Gene3D" id="3.40.630.10">
    <property type="entry name" value="Zn peptidases"/>
    <property type="match status" value="1"/>
</dbReference>
<dbReference type="SUPFAM" id="SSF53187">
    <property type="entry name" value="Zn-dependent exopeptidases"/>
    <property type="match status" value="1"/>
</dbReference>
<sequence length="510" mass="51357">MRTHRTRFAMSVAVCAVGALTLTSCSGDSSTDDPATTSAAGSSSSAAQSSGAASSDGLGAPVTGDALANAVTLDAVVGHLEELTSIAEANDGNRAAGTPGYDASVDYVAGALRDAGFDVETPEFSFDSYDLRSASLRAGDREVPSNAFTYSPAGTVTAPLVVAPTDDTPGCEATDYDGLPVTGAVVLVSRGSCPFAQKGVVVADLGAAAVIVANNEDGPLDAGTLGSTQDARIPALGVSRDDGAALAAAGGEVTVAVDSETTTTTSRNVIAQTTTGDTDNVVMAGAHLDSVPEGPGINDNGTGVAAVLESALRMGGAPQTTNAVRFGFWGAEELGLVGSTKYVEGLSEEDAAAIALYLNFDMVGSNNPGYLVYDGDDSDKEGAPAGPAGSDAIERTFEERLAAKDADGTDFDGRSDYGPFIEVGIPAGGVFSGADDVKTEEQAARWGGTADEAYDPNYHTAEDTLANVNRDALAVNSQAVAYGIGTYAESVTGPNGVPVGEQRTAARQSQ</sequence>
<organism evidence="12 13">
    <name type="scientific">Rhodococcoides corynebacterioides</name>
    <dbReference type="NCBI Taxonomy" id="53972"/>
    <lineage>
        <taxon>Bacteria</taxon>
        <taxon>Bacillati</taxon>
        <taxon>Actinomycetota</taxon>
        <taxon>Actinomycetes</taxon>
        <taxon>Mycobacteriales</taxon>
        <taxon>Nocardiaceae</taxon>
        <taxon>Rhodococcoides</taxon>
    </lineage>
</organism>
<keyword evidence="13" id="KW-1185">Reference proteome</keyword>
<evidence type="ECO:0000256" key="2">
    <source>
        <dbReference type="ARBA" id="ARBA00022438"/>
    </source>
</evidence>
<dbReference type="InterPro" id="IPR045175">
    <property type="entry name" value="M28_fam"/>
</dbReference>
<evidence type="ECO:0000256" key="7">
    <source>
        <dbReference type="ARBA" id="ARBA00022833"/>
    </source>
</evidence>
<evidence type="ECO:0000256" key="1">
    <source>
        <dbReference type="ARBA" id="ARBA00005957"/>
    </source>
</evidence>
<dbReference type="CDD" id="cd03876">
    <property type="entry name" value="M28_SGAP_like"/>
    <property type="match status" value="1"/>
</dbReference>
<evidence type="ECO:0000256" key="6">
    <source>
        <dbReference type="ARBA" id="ARBA00022801"/>
    </source>
</evidence>
<dbReference type="EMBL" id="JABUBU010000010">
    <property type="protein sequence ID" value="MBY6367469.1"/>
    <property type="molecule type" value="Genomic_DNA"/>
</dbReference>
<dbReference type="PROSITE" id="PS51257">
    <property type="entry name" value="PROKAR_LIPOPROTEIN"/>
    <property type="match status" value="1"/>
</dbReference>
<dbReference type="Pfam" id="PF02225">
    <property type="entry name" value="PA"/>
    <property type="match status" value="1"/>
</dbReference>
<dbReference type="Gene3D" id="3.50.30.30">
    <property type="match status" value="1"/>
</dbReference>
<feature type="region of interest" description="Disordered" evidence="8">
    <location>
        <begin position="26"/>
        <end position="57"/>
    </location>
</feature>
<protein>
    <submittedName>
        <fullName evidence="12">M28 family peptidase</fullName>
    </submittedName>
</protein>
<dbReference type="Pfam" id="PF04389">
    <property type="entry name" value="Peptidase_M28"/>
    <property type="match status" value="1"/>
</dbReference>
<feature type="domain" description="Peptidase M28" evidence="11">
    <location>
        <begin position="268"/>
        <end position="482"/>
    </location>
</feature>
<comment type="similarity">
    <text evidence="1">Belongs to the peptidase M28 family. M28A subfamily.</text>
</comment>
<comment type="caution">
    <text evidence="12">The sequence shown here is derived from an EMBL/GenBank/DDBJ whole genome shotgun (WGS) entry which is preliminary data.</text>
</comment>
<feature type="region of interest" description="Disordered" evidence="8">
    <location>
        <begin position="490"/>
        <end position="510"/>
    </location>
</feature>
<accession>A0ABS7P4X2</accession>
<keyword evidence="6" id="KW-0378">Hydrolase</keyword>
<keyword evidence="5 9" id="KW-0732">Signal</keyword>
<dbReference type="Proteomes" id="UP000825228">
    <property type="component" value="Unassembled WGS sequence"/>
</dbReference>